<dbReference type="GO" id="GO:0009245">
    <property type="term" value="P:lipid A biosynthetic process"/>
    <property type="evidence" value="ECO:0007669"/>
    <property type="project" value="TreeGrafter"/>
</dbReference>
<dbReference type="GO" id="GO:0005886">
    <property type="term" value="C:plasma membrane"/>
    <property type="evidence" value="ECO:0007669"/>
    <property type="project" value="UniProtKB-SubCell"/>
</dbReference>
<evidence type="ECO:0000256" key="7">
    <source>
        <dbReference type="ARBA" id="ARBA00031445"/>
    </source>
</evidence>
<reference evidence="14" key="2">
    <citation type="submission" date="2020-09" db="EMBL/GenBank/DDBJ databases">
        <authorList>
            <person name="Sun Q."/>
            <person name="Zhou Y."/>
        </authorList>
    </citation>
    <scope>NUCLEOTIDE SEQUENCE</scope>
    <source>
        <strain evidence="14">CGMCC 1.10998</strain>
    </source>
</reference>
<dbReference type="PANTHER" id="PTHR42755:SF1">
    <property type="entry name" value="3-DEOXY-D-MANNO-OCTULOSONIC ACID TRANSFERASE, MITOCHONDRIAL-RELATED"/>
    <property type="match status" value="1"/>
</dbReference>
<keyword evidence="11" id="KW-1003">Cell membrane</keyword>
<comment type="similarity">
    <text evidence="11">Belongs to the glycosyltransferase group 1 family.</text>
</comment>
<keyword evidence="6 11" id="KW-0808">Transferase</keyword>
<organism evidence="14 15">
    <name type="scientific">Undibacterium terreum</name>
    <dbReference type="NCBI Taxonomy" id="1224302"/>
    <lineage>
        <taxon>Bacteria</taxon>
        <taxon>Pseudomonadati</taxon>
        <taxon>Pseudomonadota</taxon>
        <taxon>Betaproteobacteria</taxon>
        <taxon>Burkholderiales</taxon>
        <taxon>Oxalobacteraceae</taxon>
        <taxon>Undibacterium</taxon>
    </lineage>
</organism>
<dbReference type="SUPFAM" id="SSF53756">
    <property type="entry name" value="UDP-Glycosyltransferase/glycogen phosphorylase"/>
    <property type="match status" value="1"/>
</dbReference>
<proteinExistence type="inferred from homology"/>
<comment type="pathway">
    <text evidence="2 11">Bacterial outer membrane biogenesis; LPS core biosynthesis.</text>
</comment>
<evidence type="ECO:0000256" key="3">
    <source>
        <dbReference type="ARBA" id="ARBA00012621"/>
    </source>
</evidence>
<keyword evidence="11" id="KW-0448">Lipopolysaccharide biosynthesis</keyword>
<evidence type="ECO:0000259" key="13">
    <source>
        <dbReference type="Pfam" id="PF04413"/>
    </source>
</evidence>
<dbReference type="EMBL" id="BMED01000003">
    <property type="protein sequence ID" value="GGC83000.1"/>
    <property type="molecule type" value="Genomic_DNA"/>
</dbReference>
<keyword evidence="15" id="KW-1185">Reference proteome</keyword>
<dbReference type="Gene3D" id="3.40.50.11720">
    <property type="entry name" value="3-Deoxy-D-manno-octulosonic-acid transferase, N-terminal domain"/>
    <property type="match status" value="1"/>
</dbReference>
<evidence type="ECO:0000256" key="6">
    <source>
        <dbReference type="ARBA" id="ARBA00022679"/>
    </source>
</evidence>
<dbReference type="Proteomes" id="UP000637423">
    <property type="component" value="Unassembled WGS sequence"/>
</dbReference>
<dbReference type="Gene3D" id="3.40.50.2000">
    <property type="entry name" value="Glycogen Phosphorylase B"/>
    <property type="match status" value="1"/>
</dbReference>
<feature type="site" description="Transition state stabilizer" evidence="10">
    <location>
        <position position="212"/>
    </location>
</feature>
<dbReference type="RefSeq" id="WP_188567181.1">
    <property type="nucleotide sequence ID" value="NZ_BMED01000003.1"/>
</dbReference>
<feature type="domain" description="Glycosyl transferase family 1" evidence="12">
    <location>
        <begin position="299"/>
        <end position="407"/>
    </location>
</feature>
<accession>A0A916XL19</accession>
<protein>
    <recommendedName>
        <fullName evidence="4 11">3-deoxy-D-manno-octulosonic acid transferase</fullName>
        <shortName evidence="11">Kdo transferase</shortName>
        <ecNumber evidence="3 11">2.4.99.12</ecNumber>
    </recommendedName>
    <alternativeName>
        <fullName evidence="7 11">Lipid IV(A) 3-deoxy-D-manno-octulosonic acid transferase</fullName>
    </alternativeName>
</protein>
<evidence type="ECO:0000259" key="12">
    <source>
        <dbReference type="Pfam" id="PF00534"/>
    </source>
</evidence>
<evidence type="ECO:0000256" key="2">
    <source>
        <dbReference type="ARBA" id="ARBA00004713"/>
    </source>
</evidence>
<dbReference type="NCBIfam" id="NF004386">
    <property type="entry name" value="PRK05749.1-2"/>
    <property type="match status" value="1"/>
</dbReference>
<evidence type="ECO:0000256" key="10">
    <source>
        <dbReference type="PIRSR" id="PIRSR639901-2"/>
    </source>
</evidence>
<evidence type="ECO:0000256" key="8">
    <source>
        <dbReference type="ARBA" id="ARBA00049183"/>
    </source>
</evidence>
<dbReference type="GO" id="GO:0030313">
    <property type="term" value="C:cell envelope"/>
    <property type="evidence" value="ECO:0007669"/>
    <property type="project" value="UniProtKB-SubCell"/>
</dbReference>
<evidence type="ECO:0000256" key="9">
    <source>
        <dbReference type="PIRSR" id="PIRSR639901-1"/>
    </source>
</evidence>
<evidence type="ECO:0000256" key="4">
    <source>
        <dbReference type="ARBA" id="ARBA00019077"/>
    </source>
</evidence>
<comment type="function">
    <text evidence="11">Involved in lipopolysaccharide (LPS) biosynthesis. Catalyzes the transfer of 3-deoxy-D-manno-octulosonate (Kdo) residue(s) from CMP-Kdo to lipid IV(A), the tetraacyldisaccharide-1,4'-bisphosphate precursor of lipid A.</text>
</comment>
<evidence type="ECO:0000313" key="15">
    <source>
        <dbReference type="Proteomes" id="UP000637423"/>
    </source>
</evidence>
<feature type="site" description="Transition state stabilizer" evidence="10">
    <location>
        <position position="136"/>
    </location>
</feature>
<evidence type="ECO:0000256" key="1">
    <source>
        <dbReference type="ARBA" id="ARBA00004196"/>
    </source>
</evidence>
<gene>
    <name evidence="14" type="primary">kdtA</name>
    <name evidence="14" type="ORF">GCM10011396_32930</name>
</gene>
<dbReference type="InterPro" id="IPR007507">
    <property type="entry name" value="Glycos_transf_N"/>
</dbReference>
<dbReference type="EC" id="2.4.99.12" evidence="3 11"/>
<keyword evidence="5" id="KW-0472">Membrane</keyword>
<feature type="active site" description="Proton acceptor" evidence="9">
    <location>
        <position position="63"/>
    </location>
</feature>
<dbReference type="PANTHER" id="PTHR42755">
    <property type="entry name" value="3-DEOXY-MANNO-OCTULOSONATE CYTIDYLYLTRANSFERASE"/>
    <property type="match status" value="1"/>
</dbReference>
<comment type="caution">
    <text evidence="14">The sequence shown here is derived from an EMBL/GenBank/DDBJ whole genome shotgun (WGS) entry which is preliminary data.</text>
</comment>
<reference evidence="14" key="1">
    <citation type="journal article" date="2014" name="Int. J. Syst. Evol. Microbiol.">
        <title>Complete genome sequence of Corynebacterium casei LMG S-19264T (=DSM 44701T), isolated from a smear-ripened cheese.</title>
        <authorList>
            <consortium name="US DOE Joint Genome Institute (JGI-PGF)"/>
            <person name="Walter F."/>
            <person name="Albersmeier A."/>
            <person name="Kalinowski J."/>
            <person name="Ruckert C."/>
        </authorList>
    </citation>
    <scope>NUCLEOTIDE SEQUENCE</scope>
    <source>
        <strain evidence="14">CGMCC 1.10998</strain>
    </source>
</reference>
<keyword evidence="5" id="KW-0997">Cell inner membrane</keyword>
<evidence type="ECO:0000256" key="11">
    <source>
        <dbReference type="RuleBase" id="RU365103"/>
    </source>
</evidence>
<dbReference type="Pfam" id="PF00534">
    <property type="entry name" value="Glycos_transf_1"/>
    <property type="match status" value="1"/>
</dbReference>
<comment type="subcellular location">
    <subcellularLocation>
        <location evidence="1">Cell envelope</location>
    </subcellularLocation>
    <subcellularLocation>
        <location evidence="11">Cell membrane</location>
    </subcellularLocation>
</comment>
<dbReference type="Pfam" id="PF04413">
    <property type="entry name" value="Glycos_transf_N"/>
    <property type="match status" value="1"/>
</dbReference>
<name>A0A916XL19_9BURK</name>
<evidence type="ECO:0000256" key="5">
    <source>
        <dbReference type="ARBA" id="ARBA00022519"/>
    </source>
</evidence>
<dbReference type="GO" id="GO:0009244">
    <property type="term" value="P:lipopolysaccharide core region biosynthetic process"/>
    <property type="evidence" value="ECO:0007669"/>
    <property type="project" value="UniProtKB-UniRule"/>
</dbReference>
<evidence type="ECO:0000313" key="14">
    <source>
        <dbReference type="EMBL" id="GGC83000.1"/>
    </source>
</evidence>
<feature type="domain" description="3-deoxy-D-manno-octulosonic-acid transferase N-terminal" evidence="13">
    <location>
        <begin position="33"/>
        <end position="215"/>
    </location>
</feature>
<dbReference type="InterPro" id="IPR039901">
    <property type="entry name" value="Kdotransferase"/>
</dbReference>
<dbReference type="AlphaFoldDB" id="A0A916XL19"/>
<sequence>MRLLYSLFWGLSLPFALGRLWLRGRQEPGYREHVAERLGFYKGSTSRQVKRKIIWVHAVSAGETRAAEPLVRALLQRYADHHILLTHMTPTGRATGKLLFADVSSRLIQSFLPYDINWMIRRFLHHFSPRLCVLIETEVWPNLVAQCEQHRVPVALVNARLSEKSLKKAHRLPSLILPAARAINCVAAQSGPDAQRLKELGVGKTIITGNMKFDVNPPPQMAERGAQLRQVFGERAVFLCGSTRDGEEELILKAFCDFRQSHPQKQDALLVITPRHPQRFDQVAEMIDAHGLKHVRRSQLNFDSGLEKLPADVQVVLGDSMGEMYMYYAACDVAFIGGSLIPLGGHNLIEACAMAKPVLIGQHTFNFSEITEQAIAAGASIRVTDPADLMAQAHALIADADRRKSMGGHAHAFFMQHQGATDRTMALLAELLGD</sequence>
<dbReference type="InterPro" id="IPR038107">
    <property type="entry name" value="Glycos_transf_N_sf"/>
</dbReference>
<dbReference type="GO" id="GO:0043842">
    <property type="term" value="F:Kdo transferase activity"/>
    <property type="evidence" value="ECO:0007669"/>
    <property type="project" value="UniProtKB-EC"/>
</dbReference>
<dbReference type="InterPro" id="IPR001296">
    <property type="entry name" value="Glyco_trans_1"/>
</dbReference>
<comment type="catalytic activity">
    <reaction evidence="8 11">
        <text>lipid IVA (E. coli) + CMP-3-deoxy-beta-D-manno-octulosonate = alpha-Kdo-(2-&gt;6)-lipid IVA (E. coli) + CMP + H(+)</text>
        <dbReference type="Rhea" id="RHEA:28066"/>
        <dbReference type="ChEBI" id="CHEBI:15378"/>
        <dbReference type="ChEBI" id="CHEBI:58603"/>
        <dbReference type="ChEBI" id="CHEBI:60364"/>
        <dbReference type="ChEBI" id="CHEBI:60377"/>
        <dbReference type="ChEBI" id="CHEBI:85987"/>
        <dbReference type="EC" id="2.4.99.12"/>
    </reaction>
</comment>